<reference evidence="4 5" key="1">
    <citation type="submission" date="2010-10" db="EMBL/GenBank/DDBJ databases">
        <title>Complete sequence of Frankia sp. EuI1c.</title>
        <authorList>
            <consortium name="US DOE Joint Genome Institute"/>
            <person name="Lucas S."/>
            <person name="Copeland A."/>
            <person name="Lapidus A."/>
            <person name="Cheng J.-F."/>
            <person name="Bruce D."/>
            <person name="Goodwin L."/>
            <person name="Pitluck S."/>
            <person name="Chertkov O."/>
            <person name="Detter J.C."/>
            <person name="Han C."/>
            <person name="Tapia R."/>
            <person name="Land M."/>
            <person name="Hauser L."/>
            <person name="Jeffries C."/>
            <person name="Kyrpides N."/>
            <person name="Ivanova N."/>
            <person name="Mikhailova N."/>
            <person name="Beauchemin N."/>
            <person name="Sen A."/>
            <person name="Sur S.A."/>
            <person name="Gtari M."/>
            <person name="Wall L."/>
            <person name="Tisa L."/>
            <person name="Woyke T."/>
        </authorList>
    </citation>
    <scope>NUCLEOTIDE SEQUENCE [LARGE SCALE GENOMIC DNA]</scope>
    <source>
        <strain evidence="5">DSM 45817 / CECT 9037 / EuI1c</strain>
    </source>
</reference>
<feature type="domain" description="Leucine-binding protein" evidence="3">
    <location>
        <begin position="51"/>
        <end position="397"/>
    </location>
</feature>
<keyword evidence="2" id="KW-0732">Signal</keyword>
<evidence type="ECO:0000256" key="1">
    <source>
        <dbReference type="ARBA" id="ARBA00010062"/>
    </source>
</evidence>
<dbReference type="KEGG" id="fri:FraEuI1c_3393"/>
<gene>
    <name evidence="4" type="ordered locus">FraEuI1c_3393</name>
</gene>
<dbReference type="Gene3D" id="3.40.50.2300">
    <property type="match status" value="2"/>
</dbReference>
<dbReference type="InterPro" id="IPR028081">
    <property type="entry name" value="Leu-bd"/>
</dbReference>
<evidence type="ECO:0000313" key="5">
    <source>
        <dbReference type="Proteomes" id="UP000002484"/>
    </source>
</evidence>
<organism evidence="4 5">
    <name type="scientific">Pseudofrankia inefficax (strain DSM 45817 / CECT 9037 / DDB 130130 / EuI1c)</name>
    <name type="common">Frankia inefficax</name>
    <dbReference type="NCBI Taxonomy" id="298654"/>
    <lineage>
        <taxon>Bacteria</taxon>
        <taxon>Bacillati</taxon>
        <taxon>Actinomycetota</taxon>
        <taxon>Actinomycetes</taxon>
        <taxon>Frankiales</taxon>
        <taxon>Frankiaceae</taxon>
        <taxon>Pseudofrankia</taxon>
    </lineage>
</organism>
<name>E3IWS2_PSEI1</name>
<dbReference type="HOGENOM" id="CLU_054023_0_0_11"/>
<sequence precursor="true">MFLRSRSLARTATVVAAASGLAILSACDGPGGAGGHSAASSCTAPGVTRTEIKAGLLFSDSGAGQSAFGAYRGGVDARLGIANATGGIDGRKIVYSWRDDASDPAQNLVGAQNLVQADGVFGVIEGTTVAAGSAQYLDGQAIPVVGVGGEIAWTEHANMFAWSYYTTRTGSNSVWGDFIRSQGGTRAVLINSAAGDATQNFHRQLSESLRSAGVDIDQTFDVTAGMTNFDSLAQRMKAAHIDTLTGSVFPDALARILPAARAAGVNLKVVLAPLGYDPTLLALMGPALAHTVMYLDFVPFELNTAAHSQLVSAMETYAPQVQPPAQESAAFGWLSADMFLRGLQAAGPCPTRESFIRGLRAVRDYDGGGLLPHSVDFAVNRGQLSSCWDFVRVSDDGSRFIPLQPVARCGNPLT</sequence>
<dbReference type="SUPFAM" id="SSF53822">
    <property type="entry name" value="Periplasmic binding protein-like I"/>
    <property type="match status" value="1"/>
</dbReference>
<dbReference type="Proteomes" id="UP000002484">
    <property type="component" value="Chromosome"/>
</dbReference>
<dbReference type="STRING" id="298654.FraEuI1c_3393"/>
<evidence type="ECO:0000313" key="4">
    <source>
        <dbReference type="EMBL" id="ADP81402.1"/>
    </source>
</evidence>
<dbReference type="AlphaFoldDB" id="E3IWS2"/>
<keyword evidence="5" id="KW-1185">Reference proteome</keyword>
<comment type="similarity">
    <text evidence="1">Belongs to the leucine-binding protein family.</text>
</comment>
<evidence type="ECO:0000256" key="2">
    <source>
        <dbReference type="ARBA" id="ARBA00022729"/>
    </source>
</evidence>
<accession>E3IWS2</accession>
<dbReference type="EMBL" id="CP002299">
    <property type="protein sequence ID" value="ADP81402.1"/>
    <property type="molecule type" value="Genomic_DNA"/>
</dbReference>
<dbReference type="CDD" id="cd06341">
    <property type="entry name" value="PBP1_ABC_ligand_binding-like"/>
    <property type="match status" value="1"/>
</dbReference>
<evidence type="ECO:0000259" key="3">
    <source>
        <dbReference type="Pfam" id="PF13458"/>
    </source>
</evidence>
<dbReference type="InParanoid" id="E3IWS2"/>
<dbReference type="PANTHER" id="PTHR47235">
    <property type="entry name" value="BLR6548 PROTEIN"/>
    <property type="match status" value="1"/>
</dbReference>
<dbReference type="eggNOG" id="COG0683">
    <property type="taxonomic scope" value="Bacteria"/>
</dbReference>
<dbReference type="PROSITE" id="PS51257">
    <property type="entry name" value="PROKAR_LIPOPROTEIN"/>
    <property type="match status" value="1"/>
</dbReference>
<dbReference type="Pfam" id="PF13458">
    <property type="entry name" value="Peripla_BP_6"/>
    <property type="match status" value="1"/>
</dbReference>
<protein>
    <recommendedName>
        <fullName evidence="3">Leucine-binding protein domain-containing protein</fullName>
    </recommendedName>
</protein>
<proteinExistence type="inferred from homology"/>
<dbReference type="OrthoDB" id="26870at2"/>
<dbReference type="InterPro" id="IPR028082">
    <property type="entry name" value="Peripla_BP_I"/>
</dbReference>
<dbReference type="RefSeq" id="WP_013424520.1">
    <property type="nucleotide sequence ID" value="NC_014666.1"/>
</dbReference>
<dbReference type="PANTHER" id="PTHR47235:SF1">
    <property type="entry name" value="BLR6548 PROTEIN"/>
    <property type="match status" value="1"/>
</dbReference>